<accession>A0A2J6SMH6</accession>
<feature type="domain" description="Methyltransferase type 11" evidence="1">
    <location>
        <begin position="50"/>
        <end position="149"/>
    </location>
</feature>
<gene>
    <name evidence="2" type="ORF">K444DRAFT_669640</name>
</gene>
<dbReference type="PANTHER" id="PTHR44942:SF10">
    <property type="entry name" value="METHYLTRANSFERASE TYPE 11 DOMAIN-CONTAINING PROTEIN"/>
    <property type="match status" value="1"/>
</dbReference>
<reference evidence="2 3" key="1">
    <citation type="submission" date="2016-04" db="EMBL/GenBank/DDBJ databases">
        <title>A degradative enzymes factory behind the ericoid mycorrhizal symbiosis.</title>
        <authorList>
            <consortium name="DOE Joint Genome Institute"/>
            <person name="Martino E."/>
            <person name="Morin E."/>
            <person name="Grelet G."/>
            <person name="Kuo A."/>
            <person name="Kohler A."/>
            <person name="Daghino S."/>
            <person name="Barry K."/>
            <person name="Choi C."/>
            <person name="Cichocki N."/>
            <person name="Clum A."/>
            <person name="Copeland A."/>
            <person name="Hainaut M."/>
            <person name="Haridas S."/>
            <person name="Labutti K."/>
            <person name="Lindquist E."/>
            <person name="Lipzen A."/>
            <person name="Khouja H.-R."/>
            <person name="Murat C."/>
            <person name="Ohm R."/>
            <person name="Olson A."/>
            <person name="Spatafora J."/>
            <person name="Veneault-Fourrey C."/>
            <person name="Henrissat B."/>
            <person name="Grigoriev I."/>
            <person name="Martin F."/>
            <person name="Perotto S."/>
        </authorList>
    </citation>
    <scope>NUCLEOTIDE SEQUENCE [LARGE SCALE GENOMIC DNA]</scope>
    <source>
        <strain evidence="2 3">E</strain>
    </source>
</reference>
<sequence>MATVTDPTFRSYSAEEARLYSVSRLSYSQNVYNKVLDHHTATGGKFDLLLDVGCGPGNATRDLSLSFDKTIGADPGAQMIEAANALGGKTKSRKAIEFVVAAAEEISQIKGLEPGSVDLLTAAMAAHWFDMAKFWAEAAKVVKPGGTVALWTCASSFARDPSTPNYEKVQQVLLRFERETLAPYELPGNRLSMEMYDNLPLLWNVTPPVKDFLQSEYVKHDYDREGVLSNGVDFFGEGSFTTLDEESKGLSTASMVTRWRAANPELVDTDKDAVKVFIRELKEVLGGQDWILRGTGTAILLFKKSA</sequence>
<name>A0A2J6SMH6_9HELO</name>
<keyword evidence="2" id="KW-0489">Methyltransferase</keyword>
<evidence type="ECO:0000313" key="3">
    <source>
        <dbReference type="Proteomes" id="UP000235371"/>
    </source>
</evidence>
<dbReference type="CDD" id="cd02440">
    <property type="entry name" value="AdoMet_MTases"/>
    <property type="match status" value="1"/>
</dbReference>
<dbReference type="GO" id="GO:0008757">
    <property type="term" value="F:S-adenosylmethionine-dependent methyltransferase activity"/>
    <property type="evidence" value="ECO:0007669"/>
    <property type="project" value="InterPro"/>
</dbReference>
<protein>
    <submittedName>
        <fullName evidence="2">S-adenosyl-L-methionine-dependent methyltransferase</fullName>
    </submittedName>
</protein>
<evidence type="ECO:0000313" key="2">
    <source>
        <dbReference type="EMBL" id="PMD51968.1"/>
    </source>
</evidence>
<organism evidence="2 3">
    <name type="scientific">Hyaloscypha bicolor E</name>
    <dbReference type="NCBI Taxonomy" id="1095630"/>
    <lineage>
        <taxon>Eukaryota</taxon>
        <taxon>Fungi</taxon>
        <taxon>Dikarya</taxon>
        <taxon>Ascomycota</taxon>
        <taxon>Pezizomycotina</taxon>
        <taxon>Leotiomycetes</taxon>
        <taxon>Helotiales</taxon>
        <taxon>Hyaloscyphaceae</taxon>
        <taxon>Hyaloscypha</taxon>
        <taxon>Hyaloscypha bicolor</taxon>
    </lineage>
</organism>
<dbReference type="SUPFAM" id="SSF53335">
    <property type="entry name" value="S-adenosyl-L-methionine-dependent methyltransferases"/>
    <property type="match status" value="1"/>
</dbReference>
<dbReference type="InterPro" id="IPR051052">
    <property type="entry name" value="Diverse_substrate_MTase"/>
</dbReference>
<keyword evidence="2" id="KW-0808">Transferase</keyword>
<dbReference type="GeneID" id="36595619"/>
<dbReference type="AlphaFoldDB" id="A0A2J6SMH6"/>
<keyword evidence="3" id="KW-1185">Reference proteome</keyword>
<dbReference type="Proteomes" id="UP000235371">
    <property type="component" value="Unassembled WGS sequence"/>
</dbReference>
<dbReference type="Gene3D" id="3.40.50.150">
    <property type="entry name" value="Vaccinia Virus protein VP39"/>
    <property type="match status" value="1"/>
</dbReference>
<proteinExistence type="predicted"/>
<dbReference type="EMBL" id="KZ613912">
    <property type="protein sequence ID" value="PMD51968.1"/>
    <property type="molecule type" value="Genomic_DNA"/>
</dbReference>
<dbReference type="RefSeq" id="XP_024728872.1">
    <property type="nucleotide sequence ID" value="XM_024887543.1"/>
</dbReference>
<evidence type="ECO:0000259" key="1">
    <source>
        <dbReference type="Pfam" id="PF08241"/>
    </source>
</evidence>
<dbReference type="OrthoDB" id="10027013at2759"/>
<dbReference type="InterPro" id="IPR029063">
    <property type="entry name" value="SAM-dependent_MTases_sf"/>
</dbReference>
<dbReference type="PANTHER" id="PTHR44942">
    <property type="entry name" value="METHYLTRANSF_11 DOMAIN-CONTAINING PROTEIN"/>
    <property type="match status" value="1"/>
</dbReference>
<dbReference type="InterPro" id="IPR013216">
    <property type="entry name" value="Methyltransf_11"/>
</dbReference>
<dbReference type="STRING" id="1095630.A0A2J6SMH6"/>
<dbReference type="GO" id="GO:0032259">
    <property type="term" value="P:methylation"/>
    <property type="evidence" value="ECO:0007669"/>
    <property type="project" value="UniProtKB-KW"/>
</dbReference>
<dbReference type="Pfam" id="PF08241">
    <property type="entry name" value="Methyltransf_11"/>
    <property type="match status" value="1"/>
</dbReference>
<dbReference type="InParanoid" id="A0A2J6SMH6"/>